<reference evidence="1" key="1">
    <citation type="submission" date="2014-11" db="EMBL/GenBank/DDBJ databases">
        <authorList>
            <person name="Amaro Gonzalez C."/>
        </authorList>
    </citation>
    <scope>NUCLEOTIDE SEQUENCE</scope>
</reference>
<sequence>MCSTGCFPLLPRLHRLVLPTHSISYVHSMSLIHCHILHFLFTLKSFTALAVHTSHTYCTSCSHSKHTYCTSCSYSNHLLHFLFTLVTLTALSSHY</sequence>
<organism evidence="1">
    <name type="scientific">Anguilla anguilla</name>
    <name type="common">European freshwater eel</name>
    <name type="synonym">Muraena anguilla</name>
    <dbReference type="NCBI Taxonomy" id="7936"/>
    <lineage>
        <taxon>Eukaryota</taxon>
        <taxon>Metazoa</taxon>
        <taxon>Chordata</taxon>
        <taxon>Craniata</taxon>
        <taxon>Vertebrata</taxon>
        <taxon>Euteleostomi</taxon>
        <taxon>Actinopterygii</taxon>
        <taxon>Neopterygii</taxon>
        <taxon>Teleostei</taxon>
        <taxon>Anguilliformes</taxon>
        <taxon>Anguillidae</taxon>
        <taxon>Anguilla</taxon>
    </lineage>
</organism>
<reference evidence="1" key="2">
    <citation type="journal article" date="2015" name="Fish Shellfish Immunol.">
        <title>Early steps in the European eel (Anguilla anguilla)-Vibrio vulnificus interaction in the gills: Role of the RtxA13 toxin.</title>
        <authorList>
            <person name="Callol A."/>
            <person name="Pajuelo D."/>
            <person name="Ebbesson L."/>
            <person name="Teles M."/>
            <person name="MacKenzie S."/>
            <person name="Amaro C."/>
        </authorList>
    </citation>
    <scope>NUCLEOTIDE SEQUENCE</scope>
</reference>
<dbReference type="AlphaFoldDB" id="A0A0E9WPF6"/>
<evidence type="ECO:0000313" key="1">
    <source>
        <dbReference type="EMBL" id="JAH91343.1"/>
    </source>
</evidence>
<name>A0A0E9WPF6_ANGAN</name>
<accession>A0A0E9WPF6</accession>
<dbReference type="EMBL" id="GBXM01017234">
    <property type="protein sequence ID" value="JAH91343.1"/>
    <property type="molecule type" value="Transcribed_RNA"/>
</dbReference>
<protein>
    <submittedName>
        <fullName evidence="1">Uncharacterized protein</fullName>
    </submittedName>
</protein>
<proteinExistence type="predicted"/>